<dbReference type="AlphaFoldDB" id="A0A6J4I7I0"/>
<sequence length="33" mass="3356">MLRRAGATNVAAALRTYASRPPGAVDLVLSGCP</sequence>
<evidence type="ECO:0000313" key="1">
    <source>
        <dbReference type="EMBL" id="CAA9244152.1"/>
    </source>
</evidence>
<gene>
    <name evidence="1" type="ORF">AVDCRST_MAG77-1677</name>
</gene>
<organism evidence="1">
    <name type="scientific">uncultured Chloroflexota bacterium</name>
    <dbReference type="NCBI Taxonomy" id="166587"/>
    <lineage>
        <taxon>Bacteria</taxon>
        <taxon>Bacillati</taxon>
        <taxon>Chloroflexota</taxon>
        <taxon>environmental samples</taxon>
    </lineage>
</organism>
<accession>A0A6J4I7I0</accession>
<reference evidence="1" key="1">
    <citation type="submission" date="2020-02" db="EMBL/GenBank/DDBJ databases">
        <authorList>
            <person name="Meier V. D."/>
        </authorList>
    </citation>
    <scope>NUCLEOTIDE SEQUENCE</scope>
    <source>
        <strain evidence="1">AVDCRST_MAG77</strain>
    </source>
</reference>
<proteinExistence type="predicted"/>
<protein>
    <submittedName>
        <fullName evidence="1">Uncharacterized protein</fullName>
    </submittedName>
</protein>
<dbReference type="EMBL" id="CADCTC010000107">
    <property type="protein sequence ID" value="CAA9244152.1"/>
    <property type="molecule type" value="Genomic_DNA"/>
</dbReference>
<name>A0A6J4I7I0_9CHLR</name>